<reference evidence="1" key="1">
    <citation type="submission" date="2021-06" db="EMBL/GenBank/DDBJ databases">
        <authorList>
            <person name="Kallberg Y."/>
            <person name="Tangrot J."/>
            <person name="Rosling A."/>
        </authorList>
    </citation>
    <scope>NUCLEOTIDE SEQUENCE</scope>
    <source>
        <strain evidence="1">MA453B</strain>
    </source>
</reference>
<evidence type="ECO:0000313" key="2">
    <source>
        <dbReference type="Proteomes" id="UP000789405"/>
    </source>
</evidence>
<organism evidence="1 2">
    <name type="scientific">Dentiscutata erythropus</name>
    <dbReference type="NCBI Taxonomy" id="1348616"/>
    <lineage>
        <taxon>Eukaryota</taxon>
        <taxon>Fungi</taxon>
        <taxon>Fungi incertae sedis</taxon>
        <taxon>Mucoromycota</taxon>
        <taxon>Glomeromycotina</taxon>
        <taxon>Glomeromycetes</taxon>
        <taxon>Diversisporales</taxon>
        <taxon>Gigasporaceae</taxon>
        <taxon>Dentiscutata</taxon>
    </lineage>
</organism>
<dbReference type="Proteomes" id="UP000789405">
    <property type="component" value="Unassembled WGS sequence"/>
</dbReference>
<comment type="caution">
    <text evidence="1">The sequence shown here is derived from an EMBL/GenBank/DDBJ whole genome shotgun (WGS) entry which is preliminary data.</text>
</comment>
<dbReference type="AlphaFoldDB" id="A0A9N9DJN7"/>
<keyword evidence="2" id="KW-1185">Reference proteome</keyword>
<protein>
    <submittedName>
        <fullName evidence="1">14555_t:CDS:1</fullName>
    </submittedName>
</protein>
<name>A0A9N9DJN7_9GLOM</name>
<sequence>MFNQYLNYVENGNSNRRSNLKSHYNKDIGITKESGNLIDINEEKKVYNKAAENN</sequence>
<evidence type="ECO:0000313" key="1">
    <source>
        <dbReference type="EMBL" id="CAG8642505.1"/>
    </source>
</evidence>
<gene>
    <name evidence="1" type="ORF">DERYTH_LOCUS9735</name>
</gene>
<accession>A0A9N9DJN7</accession>
<proteinExistence type="predicted"/>
<dbReference type="EMBL" id="CAJVPY010005412">
    <property type="protein sequence ID" value="CAG8642505.1"/>
    <property type="molecule type" value="Genomic_DNA"/>
</dbReference>